<organism evidence="1 2">
    <name type="scientific">Armadillidium nasatum</name>
    <dbReference type="NCBI Taxonomy" id="96803"/>
    <lineage>
        <taxon>Eukaryota</taxon>
        <taxon>Metazoa</taxon>
        <taxon>Ecdysozoa</taxon>
        <taxon>Arthropoda</taxon>
        <taxon>Crustacea</taxon>
        <taxon>Multicrustacea</taxon>
        <taxon>Malacostraca</taxon>
        <taxon>Eumalacostraca</taxon>
        <taxon>Peracarida</taxon>
        <taxon>Isopoda</taxon>
        <taxon>Oniscidea</taxon>
        <taxon>Crinocheta</taxon>
        <taxon>Armadillidiidae</taxon>
        <taxon>Armadillidium</taxon>
    </lineage>
</organism>
<protein>
    <submittedName>
        <fullName evidence="1">Uncharacterized protein</fullName>
    </submittedName>
</protein>
<sequence length="74" mass="8483">MEEASTTDREEVELTYATYLDNEKMKIVLPARAQLDPVQQAEIIDENFPLEYQGSLDHLISETQSCNCNISENF</sequence>
<accession>A0A5N5SSR9</accession>
<dbReference type="Proteomes" id="UP000326759">
    <property type="component" value="Unassembled WGS sequence"/>
</dbReference>
<evidence type="ECO:0000313" key="1">
    <source>
        <dbReference type="EMBL" id="KAB7497062.1"/>
    </source>
</evidence>
<dbReference type="AlphaFoldDB" id="A0A5N5SSR9"/>
<comment type="caution">
    <text evidence="1">The sequence shown here is derived from an EMBL/GenBank/DDBJ whole genome shotgun (WGS) entry which is preliminary data.</text>
</comment>
<evidence type="ECO:0000313" key="2">
    <source>
        <dbReference type="Proteomes" id="UP000326759"/>
    </source>
</evidence>
<reference evidence="1 2" key="1">
    <citation type="journal article" date="2019" name="PLoS Biol.">
        <title>Sex chromosomes control vertical transmission of feminizing Wolbachia symbionts in an isopod.</title>
        <authorList>
            <person name="Becking T."/>
            <person name="Chebbi M.A."/>
            <person name="Giraud I."/>
            <person name="Moumen B."/>
            <person name="Laverre T."/>
            <person name="Caubet Y."/>
            <person name="Peccoud J."/>
            <person name="Gilbert C."/>
            <person name="Cordaux R."/>
        </authorList>
    </citation>
    <scope>NUCLEOTIDE SEQUENCE [LARGE SCALE GENOMIC DNA]</scope>
    <source>
        <strain evidence="1">ANa2</strain>
        <tissue evidence="1">Whole body excluding digestive tract and cuticle</tissue>
    </source>
</reference>
<gene>
    <name evidence="1" type="ORF">Anas_04592</name>
</gene>
<dbReference type="EMBL" id="SEYY01020743">
    <property type="protein sequence ID" value="KAB7497062.1"/>
    <property type="molecule type" value="Genomic_DNA"/>
</dbReference>
<proteinExistence type="predicted"/>
<name>A0A5N5SSR9_9CRUS</name>
<keyword evidence="2" id="KW-1185">Reference proteome</keyword>